<gene>
    <name evidence="8" type="ORF">ACFSW4_05725</name>
</gene>
<dbReference type="RefSeq" id="WP_377328033.1">
    <property type="nucleotide sequence ID" value="NZ_JBHUMZ010000016.1"/>
</dbReference>
<keyword evidence="2" id="KW-0229">DNA integration</keyword>
<keyword evidence="3 5" id="KW-0238">DNA-binding</keyword>
<dbReference type="InterPro" id="IPR044068">
    <property type="entry name" value="CB"/>
</dbReference>
<feature type="domain" description="Tyr recombinase" evidence="6">
    <location>
        <begin position="168"/>
        <end position="370"/>
    </location>
</feature>
<dbReference type="Proteomes" id="UP001597452">
    <property type="component" value="Unassembled WGS sequence"/>
</dbReference>
<evidence type="ECO:0000259" key="7">
    <source>
        <dbReference type="PROSITE" id="PS51900"/>
    </source>
</evidence>
<dbReference type="SUPFAM" id="SSF56349">
    <property type="entry name" value="DNA breaking-rejoining enzymes"/>
    <property type="match status" value="1"/>
</dbReference>
<evidence type="ECO:0000313" key="9">
    <source>
        <dbReference type="Proteomes" id="UP001597452"/>
    </source>
</evidence>
<evidence type="ECO:0000256" key="5">
    <source>
        <dbReference type="PROSITE-ProRule" id="PRU01248"/>
    </source>
</evidence>
<reference evidence="9" key="1">
    <citation type="journal article" date="2019" name="Int. J. Syst. Evol. Microbiol.">
        <title>The Global Catalogue of Microorganisms (GCM) 10K type strain sequencing project: providing services to taxonomists for standard genome sequencing and annotation.</title>
        <authorList>
            <consortium name="The Broad Institute Genomics Platform"/>
            <consortium name="The Broad Institute Genome Sequencing Center for Infectious Disease"/>
            <person name="Wu L."/>
            <person name="Ma J."/>
        </authorList>
    </citation>
    <scope>NUCLEOTIDE SEQUENCE [LARGE SCALE GENOMIC DNA]</scope>
    <source>
        <strain evidence="9">TISTR 1571</strain>
    </source>
</reference>
<accession>A0ABW5Q912</accession>
<protein>
    <submittedName>
        <fullName evidence="8">Tyrosine-type recombinase/integrase</fullName>
    </submittedName>
</protein>
<dbReference type="CDD" id="cd01189">
    <property type="entry name" value="INT_ICEBs1_C_like"/>
    <property type="match status" value="1"/>
</dbReference>
<sequence>MGISLREYKKGMWEYRVIYKDPISNKQKERSKRGFTGKTIARQAAQEVEKQLMNNFELASSDIQFKHYLKDWLLEYKKDVVRKNTYELHQRNIDKHIIPYFKNIKLKDIKPTLYQKFLNHLYDQGYSKRTIEIVHGTARNSLEKAYHLNMVERNPTIGAVIKGKKKEKSIKFIDSYDIPLFLKTARQYGYTYWIFYYFMIETGVRKGEAAAIQWTDINFKESTVTINKTLDFQANSDGELFGDPKTYKSKRTITIRKNLMDKLKFHLKWQNENKTQLDDQYKHDLNLVFCREDGSHLPKSSLFNSFRRILKQAGLPTLPIHSLRHTHVVLLLEAGWDMKSIQERVGHGSYQITADVYSHISKRLDEKEMNKFENHMNDILGD</sequence>
<name>A0ABW5Q912_9BACI</name>
<dbReference type="Pfam" id="PF14659">
    <property type="entry name" value="Phage_int_SAM_3"/>
    <property type="match status" value="1"/>
</dbReference>
<keyword evidence="9" id="KW-1185">Reference proteome</keyword>
<comment type="similarity">
    <text evidence="1">Belongs to the 'phage' integrase family.</text>
</comment>
<feature type="domain" description="Core-binding (CB)" evidence="7">
    <location>
        <begin position="63"/>
        <end position="146"/>
    </location>
</feature>
<dbReference type="InterPro" id="IPR013762">
    <property type="entry name" value="Integrase-like_cat_sf"/>
</dbReference>
<organism evidence="8 9">
    <name type="scientific">Piscibacillus salipiscarius</name>
    <dbReference type="NCBI Taxonomy" id="299480"/>
    <lineage>
        <taxon>Bacteria</taxon>
        <taxon>Bacillati</taxon>
        <taxon>Bacillota</taxon>
        <taxon>Bacilli</taxon>
        <taxon>Bacillales</taxon>
        <taxon>Bacillaceae</taxon>
        <taxon>Piscibacillus</taxon>
    </lineage>
</organism>
<dbReference type="InterPro" id="IPR028259">
    <property type="entry name" value="AP2-like_int_N"/>
</dbReference>
<dbReference type="InterPro" id="IPR004107">
    <property type="entry name" value="Integrase_SAM-like_N"/>
</dbReference>
<dbReference type="InterPro" id="IPR011010">
    <property type="entry name" value="DNA_brk_join_enz"/>
</dbReference>
<evidence type="ECO:0000313" key="8">
    <source>
        <dbReference type="EMBL" id="MFD2638356.1"/>
    </source>
</evidence>
<dbReference type="Gene3D" id="1.10.150.130">
    <property type="match status" value="1"/>
</dbReference>
<dbReference type="Pfam" id="PF14657">
    <property type="entry name" value="Arm-DNA-bind_4"/>
    <property type="match status" value="1"/>
</dbReference>
<evidence type="ECO:0000256" key="4">
    <source>
        <dbReference type="ARBA" id="ARBA00023172"/>
    </source>
</evidence>
<evidence type="ECO:0000259" key="6">
    <source>
        <dbReference type="PROSITE" id="PS51898"/>
    </source>
</evidence>
<dbReference type="PANTHER" id="PTHR30349:SF64">
    <property type="entry name" value="PROPHAGE INTEGRASE INTD-RELATED"/>
    <property type="match status" value="1"/>
</dbReference>
<evidence type="ECO:0000256" key="3">
    <source>
        <dbReference type="ARBA" id="ARBA00023125"/>
    </source>
</evidence>
<dbReference type="Gene3D" id="1.10.443.10">
    <property type="entry name" value="Intergrase catalytic core"/>
    <property type="match status" value="1"/>
</dbReference>
<dbReference type="Pfam" id="PF00589">
    <property type="entry name" value="Phage_integrase"/>
    <property type="match status" value="1"/>
</dbReference>
<dbReference type="InterPro" id="IPR050090">
    <property type="entry name" value="Tyrosine_recombinase_XerCD"/>
</dbReference>
<dbReference type="PROSITE" id="PS51898">
    <property type="entry name" value="TYR_RECOMBINASE"/>
    <property type="match status" value="1"/>
</dbReference>
<dbReference type="PANTHER" id="PTHR30349">
    <property type="entry name" value="PHAGE INTEGRASE-RELATED"/>
    <property type="match status" value="1"/>
</dbReference>
<keyword evidence="4" id="KW-0233">DNA recombination</keyword>
<dbReference type="EMBL" id="JBHUMZ010000016">
    <property type="protein sequence ID" value="MFD2638356.1"/>
    <property type="molecule type" value="Genomic_DNA"/>
</dbReference>
<dbReference type="InterPro" id="IPR002104">
    <property type="entry name" value="Integrase_catalytic"/>
</dbReference>
<evidence type="ECO:0000256" key="1">
    <source>
        <dbReference type="ARBA" id="ARBA00008857"/>
    </source>
</evidence>
<comment type="caution">
    <text evidence="8">The sequence shown here is derived from an EMBL/GenBank/DDBJ whole genome shotgun (WGS) entry which is preliminary data.</text>
</comment>
<evidence type="ECO:0000256" key="2">
    <source>
        <dbReference type="ARBA" id="ARBA00022908"/>
    </source>
</evidence>
<dbReference type="PROSITE" id="PS51900">
    <property type="entry name" value="CB"/>
    <property type="match status" value="1"/>
</dbReference>
<dbReference type="InterPro" id="IPR010998">
    <property type="entry name" value="Integrase_recombinase_N"/>
</dbReference>
<proteinExistence type="inferred from homology"/>